<reference evidence="1 2" key="1">
    <citation type="journal article" date="2024" name="Ann. Entomol. Soc. Am.">
        <title>Genomic analyses of the southern and eastern yellowjacket wasps (Hymenoptera: Vespidae) reveal evolutionary signatures of social life.</title>
        <authorList>
            <person name="Catto M.A."/>
            <person name="Caine P.B."/>
            <person name="Orr S.E."/>
            <person name="Hunt B.G."/>
            <person name="Goodisman M.A.D."/>
        </authorList>
    </citation>
    <scope>NUCLEOTIDE SEQUENCE [LARGE SCALE GENOMIC DNA]</scope>
    <source>
        <strain evidence="1">232</strain>
        <tissue evidence="1">Head and thorax</tissue>
    </source>
</reference>
<dbReference type="Proteomes" id="UP001607303">
    <property type="component" value="Unassembled WGS sequence"/>
</dbReference>
<gene>
    <name evidence="1" type="ORF">V1477_010345</name>
</gene>
<accession>A0ABD2C948</accession>
<proteinExistence type="predicted"/>
<protein>
    <submittedName>
        <fullName evidence="1">Uncharacterized protein</fullName>
    </submittedName>
</protein>
<dbReference type="AlphaFoldDB" id="A0ABD2C948"/>
<name>A0ABD2C948_VESMC</name>
<organism evidence="1 2">
    <name type="scientific">Vespula maculifrons</name>
    <name type="common">Eastern yellow jacket</name>
    <name type="synonym">Wasp</name>
    <dbReference type="NCBI Taxonomy" id="7453"/>
    <lineage>
        <taxon>Eukaryota</taxon>
        <taxon>Metazoa</taxon>
        <taxon>Ecdysozoa</taxon>
        <taxon>Arthropoda</taxon>
        <taxon>Hexapoda</taxon>
        <taxon>Insecta</taxon>
        <taxon>Pterygota</taxon>
        <taxon>Neoptera</taxon>
        <taxon>Endopterygota</taxon>
        <taxon>Hymenoptera</taxon>
        <taxon>Apocrita</taxon>
        <taxon>Aculeata</taxon>
        <taxon>Vespoidea</taxon>
        <taxon>Vespidae</taxon>
        <taxon>Vespinae</taxon>
        <taxon>Vespula</taxon>
    </lineage>
</organism>
<sequence>MSSIFLSGPSITLLQEEQQIYILYINNSLFQSVFNVQHIASFVQHERMYFPIKRNICDVFAVFMEQELYSSSNLEQMFVLSFVKYCCAWKMIHMRCNFEENLYFLYENISVIIKHCAISIT</sequence>
<dbReference type="EMBL" id="JAYRBN010000059">
    <property type="protein sequence ID" value="KAL2741284.1"/>
    <property type="molecule type" value="Genomic_DNA"/>
</dbReference>
<evidence type="ECO:0000313" key="1">
    <source>
        <dbReference type="EMBL" id="KAL2741284.1"/>
    </source>
</evidence>
<comment type="caution">
    <text evidence="1">The sequence shown here is derived from an EMBL/GenBank/DDBJ whole genome shotgun (WGS) entry which is preliminary data.</text>
</comment>
<keyword evidence="2" id="KW-1185">Reference proteome</keyword>
<evidence type="ECO:0000313" key="2">
    <source>
        <dbReference type="Proteomes" id="UP001607303"/>
    </source>
</evidence>